<dbReference type="PIRSF" id="PIRSF001434">
    <property type="entry name" value="CGS"/>
    <property type="match status" value="1"/>
</dbReference>
<dbReference type="InterPro" id="IPR000277">
    <property type="entry name" value="Cys/Met-Metab_PyrdxlP-dep_enz"/>
</dbReference>
<dbReference type="GO" id="GO:0004124">
    <property type="term" value="F:cysteine synthase activity"/>
    <property type="evidence" value="ECO:0007669"/>
    <property type="project" value="TreeGrafter"/>
</dbReference>
<dbReference type="Pfam" id="PF01053">
    <property type="entry name" value="Cys_Met_Meta_PP"/>
    <property type="match status" value="1"/>
</dbReference>
<dbReference type="InterPro" id="IPR015421">
    <property type="entry name" value="PyrdxlP-dep_Trfase_major"/>
</dbReference>
<evidence type="ECO:0000256" key="5">
    <source>
        <dbReference type="PIRSR" id="PIRSR001434-2"/>
    </source>
</evidence>
<evidence type="ECO:0000256" key="4">
    <source>
        <dbReference type="ARBA" id="ARBA00022898"/>
    </source>
</evidence>
<dbReference type="InterPro" id="IPR015424">
    <property type="entry name" value="PyrdxlP-dep_Trfase"/>
</dbReference>
<dbReference type="GO" id="GO:0003961">
    <property type="term" value="F:O-acetylhomoserine aminocarboxypropyltransferase activity"/>
    <property type="evidence" value="ECO:0007669"/>
    <property type="project" value="TreeGrafter"/>
</dbReference>
<evidence type="ECO:0000256" key="6">
    <source>
        <dbReference type="RuleBase" id="RU362118"/>
    </source>
</evidence>
<dbReference type="GO" id="GO:0030170">
    <property type="term" value="F:pyridoxal phosphate binding"/>
    <property type="evidence" value="ECO:0007669"/>
    <property type="project" value="InterPro"/>
</dbReference>
<accession>A0A3M4KHI0</accession>
<dbReference type="InterPro" id="IPR015422">
    <property type="entry name" value="PyrdxlP-dep_Trfase_small"/>
</dbReference>
<dbReference type="AlphaFoldDB" id="A0A3M4KHI0"/>
<dbReference type="GO" id="GO:0006535">
    <property type="term" value="P:cysteine biosynthetic process from serine"/>
    <property type="evidence" value="ECO:0007669"/>
    <property type="project" value="TreeGrafter"/>
</dbReference>
<evidence type="ECO:0000313" key="7">
    <source>
        <dbReference type="EMBL" id="RMQ28599.1"/>
    </source>
</evidence>
<dbReference type="EMBL" id="RBRB01000297">
    <property type="protein sequence ID" value="RMQ28599.1"/>
    <property type="molecule type" value="Genomic_DNA"/>
</dbReference>
<sequence>MHFGSFLIKRIVNPWHRNVLDQHSSEGACKMSRIIHDNSMSVETALLHAGYRHDPTTKAVAVPIYQTTAYELDGDLARIADIYNVKSDGFTYTRIINPTTRILEQRYAVVDGAVDALAVASGQAATFLALVNLCSGRPGDNIVVSKYLYGNSWNLLFNTFKRLGIEARSADPREPSSFEQQADNRTIAFFGEIFSNPCLVPLPLRELSDIGKRLGIPIVVDNTTTPLVCRPSKLGAAITTYSATKYICGHGTTLGGLVTDNGTFDFDDSDRFPLFNGPDEAHGGILWREAVKHLDDLSGSPCLLKARMTWLRDTGAAISPLSSFQLIQGLETLHLRMQRHCENATIVADFLQRHPKVRSVSYPGLFTGQDREMTDELVDVHVGYGAMIMFELDSEAAGRTFIQNIKLMYHVSNVGDARTLVTHPVSTTHTTVPKTQREAAGIFDGSIRLCIGIENVNDVIEDIKRGLDAV</sequence>
<feature type="modified residue" description="N6-(pyridoxal phosphate)lysine" evidence="5">
    <location>
        <position position="245"/>
    </location>
</feature>
<dbReference type="Gene3D" id="3.90.1150.10">
    <property type="entry name" value="Aspartate Aminotransferase, domain 1"/>
    <property type="match status" value="1"/>
</dbReference>
<dbReference type="InterPro" id="IPR006235">
    <property type="entry name" value="OAc-hSer/O-AcSer_sulfhydrylase"/>
</dbReference>
<reference evidence="7 8" key="1">
    <citation type="submission" date="2018-08" db="EMBL/GenBank/DDBJ databases">
        <title>Recombination of ecologically and evolutionarily significant loci maintains genetic cohesion in the Pseudomonas syringae species complex.</title>
        <authorList>
            <person name="Dillon M."/>
            <person name="Thakur S."/>
            <person name="Almeida R.N.D."/>
            <person name="Weir B.S."/>
            <person name="Guttman D.S."/>
        </authorList>
    </citation>
    <scope>NUCLEOTIDE SEQUENCE [LARGE SCALE GENOMIC DNA]</scope>
    <source>
        <strain evidence="7 8">ICMP 19074</strain>
    </source>
</reference>
<dbReference type="PANTHER" id="PTHR43797">
    <property type="entry name" value="HOMOCYSTEINE/CYSTEINE SYNTHASE"/>
    <property type="match status" value="1"/>
</dbReference>
<comment type="similarity">
    <text evidence="2 6">Belongs to the trans-sulfuration enzymes family.</text>
</comment>
<keyword evidence="4 5" id="KW-0663">Pyridoxal phosphate</keyword>
<comment type="caution">
    <text evidence="7">The sequence shown here is derived from an EMBL/GenBank/DDBJ whole genome shotgun (WGS) entry which is preliminary data.</text>
</comment>
<evidence type="ECO:0000256" key="3">
    <source>
        <dbReference type="ARBA" id="ARBA00022679"/>
    </source>
</evidence>
<dbReference type="Proteomes" id="UP000273140">
    <property type="component" value="Unassembled WGS sequence"/>
</dbReference>
<dbReference type="GO" id="GO:0071269">
    <property type="term" value="P:L-homocysteine biosynthetic process"/>
    <property type="evidence" value="ECO:0007669"/>
    <property type="project" value="TreeGrafter"/>
</dbReference>
<dbReference type="GO" id="GO:0019346">
    <property type="term" value="P:transsulfuration"/>
    <property type="evidence" value="ECO:0007669"/>
    <property type="project" value="InterPro"/>
</dbReference>
<dbReference type="SUPFAM" id="SSF53383">
    <property type="entry name" value="PLP-dependent transferases"/>
    <property type="match status" value="1"/>
</dbReference>
<protein>
    <submittedName>
        <fullName evidence="7">O-acetylhomoserine sulfhydrylase</fullName>
    </submittedName>
</protein>
<evidence type="ECO:0000313" key="8">
    <source>
        <dbReference type="Proteomes" id="UP000273140"/>
    </source>
</evidence>
<gene>
    <name evidence="7" type="ORF">ALQ07_02310</name>
</gene>
<organism evidence="7 8">
    <name type="scientific">Pseudomonas syringae pv. actinidiae</name>
    <dbReference type="NCBI Taxonomy" id="103796"/>
    <lineage>
        <taxon>Bacteria</taxon>
        <taxon>Pseudomonadati</taxon>
        <taxon>Pseudomonadota</taxon>
        <taxon>Gammaproteobacteria</taxon>
        <taxon>Pseudomonadales</taxon>
        <taxon>Pseudomonadaceae</taxon>
        <taxon>Pseudomonas</taxon>
        <taxon>Pseudomonas syringae</taxon>
    </lineage>
</organism>
<name>A0A3M4KHI0_PSESF</name>
<dbReference type="GO" id="GO:0005737">
    <property type="term" value="C:cytoplasm"/>
    <property type="evidence" value="ECO:0007669"/>
    <property type="project" value="TreeGrafter"/>
</dbReference>
<dbReference type="Gene3D" id="3.40.640.10">
    <property type="entry name" value="Type I PLP-dependent aspartate aminotransferase-like (Major domain)"/>
    <property type="match status" value="1"/>
</dbReference>
<comment type="cofactor">
    <cofactor evidence="1 6">
        <name>pyridoxal 5'-phosphate</name>
        <dbReference type="ChEBI" id="CHEBI:597326"/>
    </cofactor>
</comment>
<dbReference type="PANTHER" id="PTHR43797:SF2">
    <property type="entry name" value="HOMOCYSTEINE_CYSTEINE SYNTHASE"/>
    <property type="match status" value="1"/>
</dbReference>
<evidence type="ECO:0000256" key="1">
    <source>
        <dbReference type="ARBA" id="ARBA00001933"/>
    </source>
</evidence>
<proteinExistence type="inferred from homology"/>
<evidence type="ECO:0000256" key="2">
    <source>
        <dbReference type="ARBA" id="ARBA00009077"/>
    </source>
</evidence>
<keyword evidence="3" id="KW-0808">Transferase</keyword>